<gene>
    <name evidence="3" type="ORF">XAT740_LOCUS6443</name>
</gene>
<keyword evidence="2" id="KW-0472">Membrane</keyword>
<sequence>MVSFNPLIAVRLTTIGFVVGAICAVTAAAVVIAITIPKTQDTHPIPRATLRVALDRLIFYYELDRFYDKQATLHDLIQSLNDHFRQSNLSTSFVNFVILKFTHRPFLIDPFENETIQDRPSIVAVEGVIYFTQNHTGVEILAAVDDYSRYVTLITRDGKRSNRLGTFSRLYSFATDTTNGEVTEYKAKKLMSIEVDPDSDSMMPKDTVLFPDKIKEPSGNDTNTVTEKPIHNSTITPNLMDNDTTIAVTPSPISNTTTTPNLVDNDTTIAVTPSHISNTTTTPNPLNNNNTQTLTPVPMLNSTTAFNISDNTTRTNAPTMPTPSVDGNSSCAPLFTMNITIAVGRPMTENEVSAYYDRFSERMYFFWNLYGYMQNHFWGRFFSFAMSNMSDEPIVIPNYFNAPSQSKQTVMIAISGRLYLKQPVTIDEVKAAFRNYTPYIPLSNADGVINYNASFFMEEYSSFQDNLSTNNSLGNNSYSVCLNISCYNSIMYSLPREQQDLSTTFSKPDLMARKIFRSDFHLSISINDKNYISAQSYNQSAVADSIYYNLIYFFPNTMIDVVVSTMWDGIESNRRRRKRDIQYPTSLFINGTVFFLLDYTSSEVRNAFQDLTFRLVVQSNNANTTTSMSNITLSKSTFSDAYLAQIAHVDNSATNCIQIG</sequence>
<organism evidence="3 4">
    <name type="scientific">Adineta ricciae</name>
    <name type="common">Rotifer</name>
    <dbReference type="NCBI Taxonomy" id="249248"/>
    <lineage>
        <taxon>Eukaryota</taxon>
        <taxon>Metazoa</taxon>
        <taxon>Spiralia</taxon>
        <taxon>Gnathifera</taxon>
        <taxon>Rotifera</taxon>
        <taxon>Eurotatoria</taxon>
        <taxon>Bdelloidea</taxon>
        <taxon>Adinetida</taxon>
        <taxon>Adinetidae</taxon>
        <taxon>Adineta</taxon>
    </lineage>
</organism>
<feature type="region of interest" description="Disordered" evidence="1">
    <location>
        <begin position="210"/>
        <end position="242"/>
    </location>
</feature>
<evidence type="ECO:0000256" key="1">
    <source>
        <dbReference type="SAM" id="MobiDB-lite"/>
    </source>
</evidence>
<protein>
    <submittedName>
        <fullName evidence="3">Uncharacterized protein</fullName>
    </submittedName>
</protein>
<dbReference type="Proteomes" id="UP000663828">
    <property type="component" value="Unassembled WGS sequence"/>
</dbReference>
<keyword evidence="2" id="KW-0812">Transmembrane</keyword>
<feature type="transmembrane region" description="Helical" evidence="2">
    <location>
        <begin position="12"/>
        <end position="36"/>
    </location>
</feature>
<name>A0A813XHD6_ADIRI</name>
<keyword evidence="2" id="KW-1133">Transmembrane helix</keyword>
<dbReference type="AlphaFoldDB" id="A0A813XHD6"/>
<comment type="caution">
    <text evidence="3">The sequence shown here is derived from an EMBL/GenBank/DDBJ whole genome shotgun (WGS) entry which is preliminary data.</text>
</comment>
<proteinExistence type="predicted"/>
<reference evidence="3" key="1">
    <citation type="submission" date="2021-02" db="EMBL/GenBank/DDBJ databases">
        <authorList>
            <person name="Nowell W R."/>
        </authorList>
    </citation>
    <scope>NUCLEOTIDE SEQUENCE</scope>
</reference>
<feature type="compositionally biased region" description="Polar residues" evidence="1">
    <location>
        <begin position="219"/>
        <end position="242"/>
    </location>
</feature>
<keyword evidence="4" id="KW-1185">Reference proteome</keyword>
<accession>A0A813XHD6</accession>
<evidence type="ECO:0000256" key="2">
    <source>
        <dbReference type="SAM" id="Phobius"/>
    </source>
</evidence>
<evidence type="ECO:0000313" key="4">
    <source>
        <dbReference type="Proteomes" id="UP000663828"/>
    </source>
</evidence>
<dbReference type="EMBL" id="CAJNOR010000292">
    <property type="protein sequence ID" value="CAF0870011.1"/>
    <property type="molecule type" value="Genomic_DNA"/>
</dbReference>
<evidence type="ECO:0000313" key="3">
    <source>
        <dbReference type="EMBL" id="CAF0870011.1"/>
    </source>
</evidence>